<dbReference type="RefSeq" id="XP_062646060.1">
    <property type="nucleotide sequence ID" value="XM_062794776.1"/>
</dbReference>
<evidence type="ECO:0000313" key="2">
    <source>
        <dbReference type="Proteomes" id="UP001302602"/>
    </source>
</evidence>
<evidence type="ECO:0000313" key="1">
    <source>
        <dbReference type="EMBL" id="KAK4122289.1"/>
    </source>
</evidence>
<accession>A0AAN6Z340</accession>
<dbReference type="GeneID" id="87831545"/>
<proteinExistence type="predicted"/>
<dbReference type="Proteomes" id="UP001302602">
    <property type="component" value="Unassembled WGS sequence"/>
</dbReference>
<dbReference type="EMBL" id="MU853231">
    <property type="protein sequence ID" value="KAK4122289.1"/>
    <property type="molecule type" value="Genomic_DNA"/>
</dbReference>
<reference evidence="1" key="1">
    <citation type="journal article" date="2023" name="Mol. Phylogenet. Evol.">
        <title>Genome-scale phylogeny and comparative genomics of the fungal order Sordariales.</title>
        <authorList>
            <person name="Hensen N."/>
            <person name="Bonometti L."/>
            <person name="Westerberg I."/>
            <person name="Brannstrom I.O."/>
            <person name="Guillou S."/>
            <person name="Cros-Aarteil S."/>
            <person name="Calhoun S."/>
            <person name="Haridas S."/>
            <person name="Kuo A."/>
            <person name="Mondo S."/>
            <person name="Pangilinan J."/>
            <person name="Riley R."/>
            <person name="LaButti K."/>
            <person name="Andreopoulos B."/>
            <person name="Lipzen A."/>
            <person name="Chen C."/>
            <person name="Yan M."/>
            <person name="Daum C."/>
            <person name="Ng V."/>
            <person name="Clum A."/>
            <person name="Steindorff A."/>
            <person name="Ohm R.A."/>
            <person name="Martin F."/>
            <person name="Silar P."/>
            <person name="Natvig D.O."/>
            <person name="Lalanne C."/>
            <person name="Gautier V."/>
            <person name="Ament-Velasquez S.L."/>
            <person name="Kruys A."/>
            <person name="Hutchinson M.I."/>
            <person name="Powell A.J."/>
            <person name="Barry K."/>
            <person name="Miller A.N."/>
            <person name="Grigoriev I.V."/>
            <person name="Debuchy R."/>
            <person name="Gladieux P."/>
            <person name="Hiltunen Thoren M."/>
            <person name="Johannesson H."/>
        </authorList>
    </citation>
    <scope>NUCLEOTIDE SEQUENCE</scope>
    <source>
        <strain evidence="1">CBS 731.68</strain>
    </source>
</reference>
<gene>
    <name evidence="1" type="ORF">N657DRAFT_657140</name>
</gene>
<protein>
    <submittedName>
        <fullName evidence="1">Uncharacterized protein</fullName>
    </submittedName>
</protein>
<name>A0AAN6Z340_9PEZI</name>
<comment type="caution">
    <text evidence="1">The sequence shown here is derived from an EMBL/GenBank/DDBJ whole genome shotgun (WGS) entry which is preliminary data.</text>
</comment>
<sequence length="419" mass="47318">MPSPPLRRLRPDFRQRIYCWLGLASSDSRRYTFVPDPGWFPGLMLSCGVMHAEAAALLYSTNLFVLYYFDPRSDPDHPTSRLRPLRTLYNLLTTSPLSPSDLKIVLYQAACHQLTIYGDTNTCCLHGRPEYSDNPGPAQVILGEWHSAAVRSFSQIAPGRLRLSLVCNLDPQNSRTECHIRLAKTADRQLQQLAEDVGLHACGIHTPSLKPPASRATTTLATLPPELRIRFLEYTDLPPSNGYCCRRHHAAFSLACNCWTPPGPTLFLLCRTLYEDAQVPCPPWTLPLLEQCDEDHDDELLPTYGYPNERFAASESLSDVVPAPCLSYLRFFELVFPPYRPRSWLETQHPAMQDWRATVDWLRDRINLSELTLRFMVADLPGSGRPEAYLRSIAVEEGGTAMTAYMDLLQPLTTGQLQP</sequence>
<reference evidence="1" key="2">
    <citation type="submission" date="2023-05" db="EMBL/GenBank/DDBJ databases">
        <authorList>
            <consortium name="Lawrence Berkeley National Laboratory"/>
            <person name="Steindorff A."/>
            <person name="Hensen N."/>
            <person name="Bonometti L."/>
            <person name="Westerberg I."/>
            <person name="Brannstrom I.O."/>
            <person name="Guillou S."/>
            <person name="Cros-Aarteil S."/>
            <person name="Calhoun S."/>
            <person name="Haridas S."/>
            <person name="Kuo A."/>
            <person name="Mondo S."/>
            <person name="Pangilinan J."/>
            <person name="Riley R."/>
            <person name="Labutti K."/>
            <person name="Andreopoulos B."/>
            <person name="Lipzen A."/>
            <person name="Chen C."/>
            <person name="Yanf M."/>
            <person name="Daum C."/>
            <person name="Ng V."/>
            <person name="Clum A."/>
            <person name="Ohm R."/>
            <person name="Martin F."/>
            <person name="Silar P."/>
            <person name="Natvig D."/>
            <person name="Lalanne C."/>
            <person name="Gautier V."/>
            <person name="Ament-Velasquez S.L."/>
            <person name="Kruys A."/>
            <person name="Hutchinson M.I."/>
            <person name="Powell A.J."/>
            <person name="Barry K."/>
            <person name="Miller A.N."/>
            <person name="Grigoriev I.V."/>
            <person name="Debuchy R."/>
            <person name="Gladieux P."/>
            <person name="Thoren M.H."/>
            <person name="Johannesson H."/>
        </authorList>
    </citation>
    <scope>NUCLEOTIDE SEQUENCE</scope>
    <source>
        <strain evidence="1">CBS 731.68</strain>
    </source>
</reference>
<organism evidence="1 2">
    <name type="scientific">Parathielavia appendiculata</name>
    <dbReference type="NCBI Taxonomy" id="2587402"/>
    <lineage>
        <taxon>Eukaryota</taxon>
        <taxon>Fungi</taxon>
        <taxon>Dikarya</taxon>
        <taxon>Ascomycota</taxon>
        <taxon>Pezizomycotina</taxon>
        <taxon>Sordariomycetes</taxon>
        <taxon>Sordariomycetidae</taxon>
        <taxon>Sordariales</taxon>
        <taxon>Chaetomiaceae</taxon>
        <taxon>Parathielavia</taxon>
    </lineage>
</organism>
<keyword evidence="2" id="KW-1185">Reference proteome</keyword>
<dbReference type="AlphaFoldDB" id="A0AAN6Z340"/>